<dbReference type="OrthoDB" id="45853at2"/>
<dbReference type="PANTHER" id="PTHR43877">
    <property type="entry name" value="AMINOALKYLPHOSPHONATE N-ACETYLTRANSFERASE-RELATED-RELATED"/>
    <property type="match status" value="1"/>
</dbReference>
<dbReference type="PROSITE" id="PS51186">
    <property type="entry name" value="GNAT"/>
    <property type="match status" value="1"/>
</dbReference>
<comment type="caution">
    <text evidence="4">The sequence shown here is derived from an EMBL/GenBank/DDBJ whole genome shotgun (WGS) entry which is preliminary data.</text>
</comment>
<name>A0A7X4YMV2_9BACL</name>
<dbReference type="SUPFAM" id="SSF55729">
    <property type="entry name" value="Acyl-CoA N-acyltransferases (Nat)"/>
    <property type="match status" value="1"/>
</dbReference>
<keyword evidence="2" id="KW-0012">Acyltransferase</keyword>
<accession>A0A7X4YMV2</accession>
<evidence type="ECO:0000256" key="2">
    <source>
        <dbReference type="ARBA" id="ARBA00023315"/>
    </source>
</evidence>
<dbReference type="Gene3D" id="3.40.630.30">
    <property type="match status" value="1"/>
</dbReference>
<evidence type="ECO:0000313" key="4">
    <source>
        <dbReference type="EMBL" id="NBC69281.1"/>
    </source>
</evidence>
<gene>
    <name evidence="4" type="ORF">GT003_09785</name>
</gene>
<keyword evidence="5" id="KW-1185">Reference proteome</keyword>
<dbReference type="EMBL" id="JAAAMU010000004">
    <property type="protein sequence ID" value="NBC69281.1"/>
    <property type="molecule type" value="Genomic_DNA"/>
</dbReference>
<evidence type="ECO:0000256" key="1">
    <source>
        <dbReference type="ARBA" id="ARBA00022679"/>
    </source>
</evidence>
<dbReference type="InterPro" id="IPR016181">
    <property type="entry name" value="Acyl_CoA_acyltransferase"/>
</dbReference>
<dbReference type="PANTHER" id="PTHR43877:SF2">
    <property type="entry name" value="AMINOALKYLPHOSPHONATE N-ACETYLTRANSFERASE-RELATED"/>
    <property type="match status" value="1"/>
</dbReference>
<dbReference type="InterPro" id="IPR050832">
    <property type="entry name" value="Bact_Acetyltransf"/>
</dbReference>
<dbReference type="AlphaFoldDB" id="A0A7X4YMV2"/>
<protein>
    <submittedName>
        <fullName evidence="4">GNAT family N-acetyltransferase</fullName>
    </submittedName>
</protein>
<keyword evidence="1 4" id="KW-0808">Transferase</keyword>
<dbReference type="Pfam" id="PF00583">
    <property type="entry name" value="Acetyltransf_1"/>
    <property type="match status" value="1"/>
</dbReference>
<sequence length="158" mass="17941">MFSQRALRDDDLETIASFPQSADELFYMGPRFVYPLTAEQIVRKLEDRHAPTVVVDESTESVAGYANLYDCSEEQCWLGNVVVAPEYRGTGAADRLIETMKQNARTRFGARRLVLSCHQTNARGLAFYHKRGFKPYDLKIIPFEGRGMVITIQMGIDL</sequence>
<feature type="domain" description="N-acetyltransferase" evidence="3">
    <location>
        <begin position="13"/>
        <end position="158"/>
    </location>
</feature>
<dbReference type="RefSeq" id="WP_161696938.1">
    <property type="nucleotide sequence ID" value="NZ_JAAAMU010000004.1"/>
</dbReference>
<proteinExistence type="predicted"/>
<evidence type="ECO:0000259" key="3">
    <source>
        <dbReference type="PROSITE" id="PS51186"/>
    </source>
</evidence>
<organism evidence="4 5">
    <name type="scientific">Paenibacillus sacheonensis</name>
    <dbReference type="NCBI Taxonomy" id="742054"/>
    <lineage>
        <taxon>Bacteria</taxon>
        <taxon>Bacillati</taxon>
        <taxon>Bacillota</taxon>
        <taxon>Bacilli</taxon>
        <taxon>Bacillales</taxon>
        <taxon>Paenibacillaceae</taxon>
        <taxon>Paenibacillus</taxon>
    </lineage>
</organism>
<reference evidence="4 5" key="1">
    <citation type="submission" date="2020-01" db="EMBL/GenBank/DDBJ databases">
        <title>Paenibacillus soybeanensis sp. nov. isolated from the nodules of soybean (Glycine max(L.) Merr).</title>
        <authorList>
            <person name="Wang H."/>
        </authorList>
    </citation>
    <scope>NUCLEOTIDE SEQUENCE [LARGE SCALE GENOMIC DNA]</scope>
    <source>
        <strain evidence="4 5">DSM 23054</strain>
    </source>
</reference>
<dbReference type="Proteomes" id="UP000558113">
    <property type="component" value="Unassembled WGS sequence"/>
</dbReference>
<dbReference type="CDD" id="cd04301">
    <property type="entry name" value="NAT_SF"/>
    <property type="match status" value="1"/>
</dbReference>
<evidence type="ECO:0000313" key="5">
    <source>
        <dbReference type="Proteomes" id="UP000558113"/>
    </source>
</evidence>
<dbReference type="GO" id="GO:0016747">
    <property type="term" value="F:acyltransferase activity, transferring groups other than amino-acyl groups"/>
    <property type="evidence" value="ECO:0007669"/>
    <property type="project" value="InterPro"/>
</dbReference>
<dbReference type="InterPro" id="IPR000182">
    <property type="entry name" value="GNAT_dom"/>
</dbReference>